<gene>
    <name evidence="4" type="ORF">SAMN04488693_102245</name>
</gene>
<evidence type="ECO:0000313" key="5">
    <source>
        <dbReference type="Proteomes" id="UP000199258"/>
    </source>
</evidence>
<dbReference type="Gene3D" id="2.30.30.110">
    <property type="match status" value="1"/>
</dbReference>
<evidence type="ECO:0000256" key="1">
    <source>
        <dbReference type="ARBA" id="ARBA00007521"/>
    </source>
</evidence>
<feature type="region of interest" description="Disordered" evidence="3">
    <location>
        <begin position="16"/>
        <end position="71"/>
    </location>
</feature>
<dbReference type="OrthoDB" id="5184628at2"/>
<name>A0A1G8EU42_9MICC</name>
<dbReference type="Proteomes" id="UP000199258">
    <property type="component" value="Unassembled WGS sequence"/>
</dbReference>
<evidence type="ECO:0000313" key="4">
    <source>
        <dbReference type="EMBL" id="SDH73406.1"/>
    </source>
</evidence>
<dbReference type="STRING" id="335973.SAMN04488693_102245"/>
<reference evidence="4 5" key="1">
    <citation type="submission" date="2016-10" db="EMBL/GenBank/DDBJ databases">
        <authorList>
            <person name="de Groot N.N."/>
        </authorList>
    </citation>
    <scope>NUCLEOTIDE SEQUENCE [LARGE SCALE GENOMIC DNA]</scope>
    <source>
        <strain evidence="4 5">NP_1H</strain>
    </source>
</reference>
<keyword evidence="2" id="KW-1277">Toxin-antitoxin system</keyword>
<dbReference type="InterPro" id="IPR011067">
    <property type="entry name" value="Plasmid_toxin/cell-grow_inhib"/>
</dbReference>
<evidence type="ECO:0000256" key="3">
    <source>
        <dbReference type="SAM" id="MobiDB-lite"/>
    </source>
</evidence>
<organism evidence="4 5">
    <name type="scientific">Arthrobacter subterraneus</name>
    <dbReference type="NCBI Taxonomy" id="335973"/>
    <lineage>
        <taxon>Bacteria</taxon>
        <taxon>Bacillati</taxon>
        <taxon>Actinomycetota</taxon>
        <taxon>Actinomycetes</taxon>
        <taxon>Micrococcales</taxon>
        <taxon>Micrococcaceae</taxon>
        <taxon>Arthrobacter</taxon>
    </lineage>
</organism>
<sequence length="181" mass="20233">MASLGQSLLRLAGAALKSVASRQARSRTDTPDGGRTAGRTPTRKRTLRRRAAEPAPRRPSAVSYDPRPGDTADPGEIVWTWVPYEDDPRQGKDRPVLVIGRDGAELLGLMLTSRDRNNARNRHEGYVDIGSGPWDSRGRPSEVYLERVLRIDEQDVRRIGATLERPLFDRVLSRLDRSPGR</sequence>
<protein>
    <submittedName>
        <fullName evidence="4">PemK-like, MazF-like toxin of type II toxin-antitoxin system</fullName>
    </submittedName>
</protein>
<comment type="similarity">
    <text evidence="1">Belongs to the PemK/MazF family.</text>
</comment>
<dbReference type="GO" id="GO:0003677">
    <property type="term" value="F:DNA binding"/>
    <property type="evidence" value="ECO:0007669"/>
    <property type="project" value="InterPro"/>
</dbReference>
<evidence type="ECO:0000256" key="2">
    <source>
        <dbReference type="ARBA" id="ARBA00022649"/>
    </source>
</evidence>
<dbReference type="InterPro" id="IPR003477">
    <property type="entry name" value="PemK-like"/>
</dbReference>
<accession>A0A1G8EU42</accession>
<dbReference type="RefSeq" id="WP_090584720.1">
    <property type="nucleotide sequence ID" value="NZ_FNDT01000002.1"/>
</dbReference>
<keyword evidence="5" id="KW-1185">Reference proteome</keyword>
<proteinExistence type="inferred from homology"/>
<dbReference type="EMBL" id="FNDT01000002">
    <property type="protein sequence ID" value="SDH73406.1"/>
    <property type="molecule type" value="Genomic_DNA"/>
</dbReference>
<dbReference type="AlphaFoldDB" id="A0A1G8EU42"/>
<dbReference type="SUPFAM" id="SSF50118">
    <property type="entry name" value="Cell growth inhibitor/plasmid maintenance toxic component"/>
    <property type="match status" value="1"/>
</dbReference>
<dbReference type="Pfam" id="PF02452">
    <property type="entry name" value="PemK_toxin"/>
    <property type="match status" value="1"/>
</dbReference>